<dbReference type="OrthoDB" id="18982at2759"/>
<dbReference type="GO" id="GO:0061723">
    <property type="term" value="P:glycophagy"/>
    <property type="evidence" value="ECO:0007669"/>
    <property type="project" value="TreeGrafter"/>
</dbReference>
<reference evidence="12 13" key="2">
    <citation type="submission" date="2018-11" db="EMBL/GenBank/DDBJ databases">
        <authorList>
            <consortium name="Pathogen Informatics"/>
        </authorList>
    </citation>
    <scope>NUCLEOTIDE SEQUENCE [LARGE SCALE GENOMIC DNA]</scope>
</reference>
<name>A0A158QDD1_HYMDI</name>
<proteinExistence type="inferred from homology"/>
<keyword evidence="6" id="KW-0256">Endoplasmic reticulum</keyword>
<evidence type="ECO:0000256" key="2">
    <source>
        <dbReference type="ARBA" id="ARBA00004623"/>
    </source>
</evidence>
<evidence type="ECO:0000256" key="8">
    <source>
        <dbReference type="ARBA" id="ARBA00023055"/>
    </source>
</evidence>
<dbReference type="GO" id="GO:0034045">
    <property type="term" value="C:phagophore assembly site membrane"/>
    <property type="evidence" value="ECO:0007669"/>
    <property type="project" value="UniProtKB-SubCell"/>
</dbReference>
<evidence type="ECO:0000256" key="4">
    <source>
        <dbReference type="ARBA" id="ARBA00018070"/>
    </source>
</evidence>
<dbReference type="Pfam" id="PF13329">
    <property type="entry name" value="ATG2_CAD"/>
    <property type="match status" value="1"/>
</dbReference>
<protein>
    <recommendedName>
        <fullName evidence="4">Autophagy-related protein 2</fullName>
    </recommendedName>
</protein>
<dbReference type="STRING" id="6216.A0A158QDD1"/>
<evidence type="ECO:0000256" key="10">
    <source>
        <dbReference type="ARBA" id="ARBA00024479"/>
    </source>
</evidence>
<keyword evidence="8" id="KW-0445">Lipid transport</keyword>
<dbReference type="GO" id="GO:0061908">
    <property type="term" value="C:phagophore"/>
    <property type="evidence" value="ECO:0007669"/>
    <property type="project" value="TreeGrafter"/>
</dbReference>
<organism evidence="14">
    <name type="scientific">Hymenolepis diminuta</name>
    <name type="common">Rat tapeworm</name>
    <dbReference type="NCBI Taxonomy" id="6216"/>
    <lineage>
        <taxon>Eukaryota</taxon>
        <taxon>Metazoa</taxon>
        <taxon>Spiralia</taxon>
        <taxon>Lophotrochozoa</taxon>
        <taxon>Platyhelminthes</taxon>
        <taxon>Cestoda</taxon>
        <taxon>Eucestoda</taxon>
        <taxon>Cyclophyllidea</taxon>
        <taxon>Hymenolepididae</taxon>
        <taxon>Hymenolepis</taxon>
    </lineage>
</organism>
<comment type="similarity">
    <text evidence="3">Belongs to the ATG2 family.</text>
</comment>
<comment type="catalytic activity">
    <reaction evidence="10">
        <text>a 1,2-diacyl-sn-glycero-3-phospho-L-serine(in) = a 1,2-diacyl-sn-glycero-3-phospho-L-serine(out)</text>
        <dbReference type="Rhea" id="RHEA:38663"/>
        <dbReference type="ChEBI" id="CHEBI:57262"/>
    </reaction>
</comment>
<dbReference type="WBParaSite" id="HDID_0000279701-mRNA-1">
    <property type="protein sequence ID" value="HDID_0000279701-mRNA-1"/>
    <property type="gene ID" value="HDID_0000279701"/>
</dbReference>
<comment type="catalytic activity">
    <reaction evidence="11">
        <text>a 1,2-diacyl-sn-glycero-3-phosphoethanolamine(in) = a 1,2-diacyl-sn-glycero-3-phosphoethanolamine(out)</text>
        <dbReference type="Rhea" id="RHEA:38895"/>
        <dbReference type="ChEBI" id="CHEBI:64612"/>
    </reaction>
</comment>
<accession>A0A158QDD1</accession>
<evidence type="ECO:0000256" key="5">
    <source>
        <dbReference type="ARBA" id="ARBA00022448"/>
    </source>
</evidence>
<dbReference type="PANTHER" id="PTHR13190">
    <property type="entry name" value="AUTOPHAGY-RELATED 2, ISOFORM A"/>
    <property type="match status" value="1"/>
</dbReference>
<comment type="subcellular location">
    <subcellularLocation>
        <location evidence="1">Endoplasmic reticulum membrane</location>
        <topology evidence="1">Peripheral membrane protein</topology>
    </subcellularLocation>
    <subcellularLocation>
        <location evidence="2">Preautophagosomal structure membrane</location>
        <topology evidence="2">Peripheral membrane protein</topology>
    </subcellularLocation>
</comment>
<sequence>MILTVFNPNSPLQPAVQLRGSLPTLNLEFAPCHLELDPTLTDRLHRTFDALEISSVVCEIIKQTIDEASGLGNVEYDSGKVRKWLCEDRDSNGRETRQFDPEGEESQFKVTGLSHVVISCPHLLATIQIPIPIESVPSLYGENLSMMRERLCRDVNSNPLPWWKSNHRAEYLVLDCRNFSLGLGDAQSLNPSNSTYSIEFDRIKASFGGSGLRDGMEFLTLGDTLNKQSSRVTLRISPEIVSDQASFEDNQASSLDSVAEELLQRVTPRGGVRCPFIRATGVVDMNMREFCDRTNFPTQSHYEIHQTDSFGFMDLDPLAPGDIEHLKNYRSAASKSASLDVEADISVVEFHPPDERVINLIHSRLLTDLSLWRSLLPTDMKTRSRLQIGGGINAPFNSLDHRFWFFTEPVEENPDLIRSSSCSTSSIPIVQDQFEGQKSSLSKSTFISLSVKSFGVRVPLVNCQSPTGAISSTAVFSTQSFLMTTEINPQNLQDLLYITLTTDDIVLNVPESFNQQSETGEVTSGDITFSLLLPMKLPPQSDGPMLSLVLEKRSIPICGPLEPLNPGTTEYLTIGCMLRRGIICYLPFIQSWFNRLPQIQTDYLSVDYPSLMSPGCVVQTYVCLESYAIQAPPVCAFKSMENNSEMLKMGPRLDTLRPMIFTKGATLITRTEPFTMCLGTLKKPKLMLIPPFNTQTQTSPMTLDQARFKSLLKESQEVNWLFGGNFPSDNLRIMKVDCLQVCFVNRGSPGEAPCVDIRMTIDNLHVDCCIDSLVALQLIADNLSDKPKPSNPKRANSMPLLRNYSHADEIVDQLSSAMSDVGVLDYTPRQADVKIIEQHGGFMFVDRKPDGSERKPLKVLEDGTMVMFYTPPVDFDPNFYSIDRKVLEESSSRKGLFMDPPGSETGFAFTLYESSIVVRICVGLDFPILSANAELRECFKNVKQPFTTQRVKEGVALKLSDIYFRNSTFEPPDNMQIGPYGSFKELKRIHNESPAVTRYIFQVGDFKIVDELKDSKARHLLYVPKVTRVFRNGKYVEALRFCVLLWPSVYMLDFEAEAKASVQPLNVVLDQVTFNFLRGYHECFNNLSEISIKRMGQYVPLLLSPSTDLSGYQSESSSEEFVDEGEQPIFIRKFTLSPSLPIHFDYHGHQLDMSQGTLVGLIAMCLQLKNAELVLPKKVYQKGFRGVSSLVEAVSNDWMTILKENLPQMVVKNFGPMHEISNITAGIRDFGTHVVNAFREPIECSLTGRRIRQGSGRQMKLISRESADHVVRGLRRGVRALSDNAVWPLIDLSSQGLHITQHFVETMFDILSPGPSVRTRHLSQIHRFRPSISSFIRPHGIYRCLAASTSSSTTVTEPQNLREGMSRAAEAVRRGVVNLATDFSYPILVPDPNKGSVGAIGDVLRQIPAVPLAPVVVTLQASRNLLDGIRNQFHPEAKFEEEEKWKEKGNN</sequence>
<evidence type="ECO:0000313" key="14">
    <source>
        <dbReference type="WBParaSite" id="HDID_0000279701-mRNA-1"/>
    </source>
</evidence>
<evidence type="ECO:0000313" key="13">
    <source>
        <dbReference type="Proteomes" id="UP000274504"/>
    </source>
</evidence>
<evidence type="ECO:0000256" key="11">
    <source>
        <dbReference type="ARBA" id="ARBA00024615"/>
    </source>
</evidence>
<dbReference type="GO" id="GO:0006869">
    <property type="term" value="P:lipid transport"/>
    <property type="evidence" value="ECO:0007669"/>
    <property type="project" value="UniProtKB-KW"/>
</dbReference>
<dbReference type="GO" id="GO:0000422">
    <property type="term" value="P:autophagy of mitochondrion"/>
    <property type="evidence" value="ECO:0007669"/>
    <property type="project" value="TreeGrafter"/>
</dbReference>
<reference evidence="14" key="1">
    <citation type="submission" date="2016-04" db="UniProtKB">
        <authorList>
            <consortium name="WormBaseParasite"/>
        </authorList>
    </citation>
    <scope>IDENTIFICATION</scope>
</reference>
<dbReference type="GO" id="GO:0000045">
    <property type="term" value="P:autophagosome assembly"/>
    <property type="evidence" value="ECO:0007669"/>
    <property type="project" value="TreeGrafter"/>
</dbReference>
<dbReference type="GO" id="GO:0034727">
    <property type="term" value="P:piecemeal microautophagy of the nucleus"/>
    <property type="evidence" value="ECO:0007669"/>
    <property type="project" value="TreeGrafter"/>
</dbReference>
<evidence type="ECO:0000313" key="12">
    <source>
        <dbReference type="EMBL" id="VDL22277.1"/>
    </source>
</evidence>
<gene>
    <name evidence="12" type="ORF">HDID_LOCUS2795</name>
</gene>
<dbReference type="Proteomes" id="UP000274504">
    <property type="component" value="Unassembled WGS sequence"/>
</dbReference>
<dbReference type="GO" id="GO:0032266">
    <property type="term" value="F:phosphatidylinositol-3-phosphate binding"/>
    <property type="evidence" value="ECO:0007669"/>
    <property type="project" value="TreeGrafter"/>
</dbReference>
<evidence type="ECO:0000256" key="3">
    <source>
        <dbReference type="ARBA" id="ARBA00009714"/>
    </source>
</evidence>
<keyword evidence="7" id="KW-0072">Autophagy</keyword>
<keyword evidence="9" id="KW-0472">Membrane</keyword>
<dbReference type="GO" id="GO:0043495">
    <property type="term" value="F:protein-membrane adaptor activity"/>
    <property type="evidence" value="ECO:0007669"/>
    <property type="project" value="TreeGrafter"/>
</dbReference>
<keyword evidence="5" id="KW-0813">Transport</keyword>
<dbReference type="InterPro" id="IPR026849">
    <property type="entry name" value="ATG2"/>
</dbReference>
<dbReference type="PANTHER" id="PTHR13190:SF1">
    <property type="entry name" value="AUTOPHAGY-RELATED 2, ISOFORM A"/>
    <property type="match status" value="1"/>
</dbReference>
<dbReference type="GO" id="GO:0005789">
    <property type="term" value="C:endoplasmic reticulum membrane"/>
    <property type="evidence" value="ECO:0007669"/>
    <property type="project" value="UniProtKB-SubCell"/>
</dbReference>
<evidence type="ECO:0000256" key="9">
    <source>
        <dbReference type="ARBA" id="ARBA00023136"/>
    </source>
</evidence>
<evidence type="ECO:0000256" key="7">
    <source>
        <dbReference type="ARBA" id="ARBA00023006"/>
    </source>
</evidence>
<evidence type="ECO:0000256" key="6">
    <source>
        <dbReference type="ARBA" id="ARBA00022824"/>
    </source>
</evidence>
<dbReference type="EMBL" id="UYSG01000737">
    <property type="protein sequence ID" value="VDL22277.1"/>
    <property type="molecule type" value="Genomic_DNA"/>
</dbReference>
<dbReference type="GO" id="GO:0061709">
    <property type="term" value="P:reticulophagy"/>
    <property type="evidence" value="ECO:0007669"/>
    <property type="project" value="TreeGrafter"/>
</dbReference>
<evidence type="ECO:0000256" key="1">
    <source>
        <dbReference type="ARBA" id="ARBA00004406"/>
    </source>
</evidence>